<dbReference type="SUPFAM" id="SSF51695">
    <property type="entry name" value="PLC-like phosphodiesterases"/>
    <property type="match status" value="1"/>
</dbReference>
<dbReference type="AlphaFoldDB" id="A0A1L3I5S9"/>
<protein>
    <recommendedName>
        <fullName evidence="2">glycerophosphodiester phosphodiesterase</fullName>
        <ecNumber evidence="2">3.1.4.46</ecNumber>
    </recommendedName>
</protein>
<dbReference type="STRING" id="1844006.PhaeoP97_02058"/>
<evidence type="ECO:0000256" key="4">
    <source>
        <dbReference type="ARBA" id="ARBA00022798"/>
    </source>
</evidence>
<organism evidence="8 9">
    <name type="scientific">Phaeobacter porticola</name>
    <dbReference type="NCBI Taxonomy" id="1844006"/>
    <lineage>
        <taxon>Bacteria</taxon>
        <taxon>Pseudomonadati</taxon>
        <taxon>Pseudomonadota</taxon>
        <taxon>Alphaproteobacteria</taxon>
        <taxon>Rhodobacterales</taxon>
        <taxon>Roseobacteraceae</taxon>
        <taxon>Phaeobacter</taxon>
    </lineage>
</organism>
<dbReference type="EC" id="3.1.4.46" evidence="2"/>
<dbReference type="InterPro" id="IPR017946">
    <property type="entry name" value="PLC-like_Pdiesterase_TIM-brl"/>
</dbReference>
<evidence type="ECO:0000256" key="6">
    <source>
        <dbReference type="ARBA" id="ARBA00047512"/>
    </source>
</evidence>
<keyword evidence="4" id="KW-0319">Glycerol metabolism</keyword>
<evidence type="ECO:0000256" key="1">
    <source>
        <dbReference type="ARBA" id="ARBA00007277"/>
    </source>
</evidence>
<dbReference type="GO" id="GO:0006629">
    <property type="term" value="P:lipid metabolic process"/>
    <property type="evidence" value="ECO:0007669"/>
    <property type="project" value="InterPro"/>
</dbReference>
<evidence type="ECO:0000256" key="2">
    <source>
        <dbReference type="ARBA" id="ARBA00012247"/>
    </source>
</evidence>
<dbReference type="Pfam" id="PF03009">
    <property type="entry name" value="GDPD"/>
    <property type="match status" value="1"/>
</dbReference>
<name>A0A1L3I5S9_9RHOB</name>
<dbReference type="Gene3D" id="3.20.20.190">
    <property type="entry name" value="Phosphatidylinositol (PI) phosphodiesterase"/>
    <property type="match status" value="1"/>
</dbReference>
<gene>
    <name evidence="8" type="ORF">PhaeoP97_02058</name>
</gene>
<keyword evidence="3" id="KW-0732">Signal</keyword>
<dbReference type="EMBL" id="CP016364">
    <property type="protein sequence ID" value="APG47458.1"/>
    <property type="molecule type" value="Genomic_DNA"/>
</dbReference>
<dbReference type="PROSITE" id="PS51704">
    <property type="entry name" value="GP_PDE"/>
    <property type="match status" value="1"/>
</dbReference>
<dbReference type="GO" id="GO:0008889">
    <property type="term" value="F:glycerophosphodiester phosphodiesterase activity"/>
    <property type="evidence" value="ECO:0007669"/>
    <property type="project" value="UniProtKB-EC"/>
</dbReference>
<evidence type="ECO:0000259" key="7">
    <source>
        <dbReference type="PROSITE" id="PS51704"/>
    </source>
</evidence>
<accession>A0A1L3I5S9</accession>
<reference evidence="9" key="1">
    <citation type="submission" date="2016-07" db="EMBL/GenBank/DDBJ databases">
        <title>Phaeobacter portensis sp. nov., a tropodithietic acid producing bacterium isolated from a German harbor.</title>
        <authorList>
            <person name="Freese H.M."/>
            <person name="Bunk B."/>
            <person name="Breider S."/>
            <person name="Brinkhoff T."/>
        </authorList>
    </citation>
    <scope>NUCLEOTIDE SEQUENCE [LARGE SCALE GENOMIC DNA]</scope>
    <source>
        <strain evidence="9">P97</strain>
    </source>
</reference>
<dbReference type="PANTHER" id="PTHR43620:SF7">
    <property type="entry name" value="GLYCEROPHOSPHODIESTER PHOSPHODIESTERASE GDPD5-RELATED"/>
    <property type="match status" value="1"/>
</dbReference>
<dbReference type="Proteomes" id="UP000183859">
    <property type="component" value="Chromosome"/>
</dbReference>
<comment type="catalytic activity">
    <reaction evidence="6">
        <text>a sn-glycero-3-phosphodiester + H2O = an alcohol + sn-glycerol 3-phosphate + H(+)</text>
        <dbReference type="Rhea" id="RHEA:12969"/>
        <dbReference type="ChEBI" id="CHEBI:15377"/>
        <dbReference type="ChEBI" id="CHEBI:15378"/>
        <dbReference type="ChEBI" id="CHEBI:30879"/>
        <dbReference type="ChEBI" id="CHEBI:57597"/>
        <dbReference type="ChEBI" id="CHEBI:83408"/>
        <dbReference type="EC" id="3.1.4.46"/>
    </reaction>
</comment>
<proteinExistence type="inferred from homology"/>
<dbReference type="PANTHER" id="PTHR43620">
    <property type="entry name" value="GLYCEROPHOSPHORYL DIESTER PHOSPHODIESTERASE"/>
    <property type="match status" value="1"/>
</dbReference>
<comment type="similarity">
    <text evidence="1">Belongs to the glycerophosphoryl diester phosphodiesterase family.</text>
</comment>
<evidence type="ECO:0000313" key="8">
    <source>
        <dbReference type="EMBL" id="APG47458.1"/>
    </source>
</evidence>
<evidence type="ECO:0000256" key="5">
    <source>
        <dbReference type="ARBA" id="ARBA00022801"/>
    </source>
</evidence>
<dbReference type="GO" id="GO:0006071">
    <property type="term" value="P:glycerol metabolic process"/>
    <property type="evidence" value="ECO:0007669"/>
    <property type="project" value="UniProtKB-KW"/>
</dbReference>
<keyword evidence="9" id="KW-1185">Reference proteome</keyword>
<dbReference type="KEGG" id="php:PhaeoP97_02058"/>
<keyword evidence="5" id="KW-0378">Hydrolase</keyword>
<feature type="domain" description="GP-PDE" evidence="7">
    <location>
        <begin position="113"/>
        <end position="403"/>
    </location>
</feature>
<evidence type="ECO:0000256" key="3">
    <source>
        <dbReference type="ARBA" id="ARBA00022729"/>
    </source>
</evidence>
<evidence type="ECO:0000313" key="9">
    <source>
        <dbReference type="Proteomes" id="UP000183859"/>
    </source>
</evidence>
<dbReference type="InterPro" id="IPR030395">
    <property type="entry name" value="GP_PDE_dom"/>
</dbReference>
<sequence length="461" mass="50390">MLITRRSCPGRVFQTAPILASHKVGPYLEYPILPRSFPSCARLRMPLQTFKTLPLSLTFAAASLASTVQASSTAETAGLSYGPRPAYLIDALPEGDLKSRLAACAGQAPQRTNFSIGHRGAPLMFPEHTAEGNHAAAAMGAGILECDVTFTKDLELVCRHSQNDLHTTTNILTTDLADRCTQPFTPATDDAPATAECRTSDLTLAELMTLRPKMDSRNPKATTAEEYQRGLAPWRSTLYQGEATLLSHADSVALFGDLGARFTPELKSPAVTMPFNGMTQEDYAQKLIDAYIAAEIPASDVWVQSFDLSDIKYWLTHAPQFGRQAVYLDDRFARHDTDEGLVDPMDPTTFRPSMQELKEMGLNYIAPPIWMLLTMQDGQMIPSPYAIAARKADLNIITWTLERSGPLKNGGGWYFQSVADAVQSDGATYQVLDVLAQDVGVSGVFSDWPATVTYYANCMGL</sequence>